<dbReference type="Pfam" id="PF01535">
    <property type="entry name" value="PPR"/>
    <property type="match status" value="2"/>
</dbReference>
<dbReference type="InterPro" id="IPR046848">
    <property type="entry name" value="E_motif"/>
</dbReference>
<feature type="repeat" description="PPR" evidence="2">
    <location>
        <begin position="258"/>
        <end position="292"/>
    </location>
</feature>
<dbReference type="PANTHER" id="PTHR47926">
    <property type="entry name" value="PENTATRICOPEPTIDE REPEAT-CONTAINING PROTEIN"/>
    <property type="match status" value="1"/>
</dbReference>
<keyword evidence="3" id="KW-1133">Transmembrane helix</keyword>
<dbReference type="GO" id="GO:0009451">
    <property type="term" value="P:RNA modification"/>
    <property type="evidence" value="ECO:0007669"/>
    <property type="project" value="InterPro"/>
</dbReference>
<dbReference type="GO" id="GO:0003723">
    <property type="term" value="F:RNA binding"/>
    <property type="evidence" value="ECO:0007669"/>
    <property type="project" value="InterPro"/>
</dbReference>
<evidence type="ECO:0000256" key="2">
    <source>
        <dbReference type="PROSITE-ProRule" id="PRU00708"/>
    </source>
</evidence>
<dbReference type="Pfam" id="PF20431">
    <property type="entry name" value="E_motif"/>
    <property type="match status" value="1"/>
</dbReference>
<feature type="transmembrane region" description="Helical" evidence="3">
    <location>
        <begin position="643"/>
        <end position="662"/>
    </location>
</feature>
<keyword evidence="1" id="KW-0677">Repeat</keyword>
<dbReference type="NCBIfam" id="TIGR00756">
    <property type="entry name" value="PPR"/>
    <property type="match status" value="1"/>
</dbReference>
<dbReference type="InterPro" id="IPR002885">
    <property type="entry name" value="PPR_rpt"/>
</dbReference>
<protein>
    <recommendedName>
        <fullName evidence="6">Pentatricopeptide repeat-containing protein</fullName>
    </recommendedName>
</protein>
<evidence type="ECO:0000313" key="5">
    <source>
        <dbReference type="Proteomes" id="UP001386955"/>
    </source>
</evidence>
<proteinExistence type="predicted"/>
<organism evidence="4 5">
    <name type="scientific">Psophocarpus tetragonolobus</name>
    <name type="common">Winged bean</name>
    <name type="synonym">Dolichos tetragonolobus</name>
    <dbReference type="NCBI Taxonomy" id="3891"/>
    <lineage>
        <taxon>Eukaryota</taxon>
        <taxon>Viridiplantae</taxon>
        <taxon>Streptophyta</taxon>
        <taxon>Embryophyta</taxon>
        <taxon>Tracheophyta</taxon>
        <taxon>Spermatophyta</taxon>
        <taxon>Magnoliopsida</taxon>
        <taxon>eudicotyledons</taxon>
        <taxon>Gunneridae</taxon>
        <taxon>Pentapetalae</taxon>
        <taxon>rosids</taxon>
        <taxon>fabids</taxon>
        <taxon>Fabales</taxon>
        <taxon>Fabaceae</taxon>
        <taxon>Papilionoideae</taxon>
        <taxon>50 kb inversion clade</taxon>
        <taxon>NPAAA clade</taxon>
        <taxon>indigoferoid/millettioid clade</taxon>
        <taxon>Phaseoleae</taxon>
        <taxon>Psophocarpus</taxon>
    </lineage>
</organism>
<evidence type="ECO:0008006" key="6">
    <source>
        <dbReference type="Google" id="ProtNLM"/>
    </source>
</evidence>
<evidence type="ECO:0000313" key="4">
    <source>
        <dbReference type="EMBL" id="KAK7401154.1"/>
    </source>
</evidence>
<name>A0AAN9XPG5_PSOTE</name>
<dbReference type="Pfam" id="PF13041">
    <property type="entry name" value="PPR_2"/>
    <property type="match status" value="1"/>
</dbReference>
<dbReference type="Gene3D" id="1.25.40.10">
    <property type="entry name" value="Tetratricopeptide repeat domain"/>
    <property type="match status" value="2"/>
</dbReference>
<dbReference type="AlphaFoldDB" id="A0AAN9XPG5"/>
<evidence type="ECO:0000256" key="1">
    <source>
        <dbReference type="ARBA" id="ARBA00022737"/>
    </source>
</evidence>
<dbReference type="Proteomes" id="UP001386955">
    <property type="component" value="Unassembled WGS sequence"/>
</dbReference>
<dbReference type="InterPro" id="IPR046960">
    <property type="entry name" value="PPR_At4g14850-like_plant"/>
</dbReference>
<dbReference type="FunFam" id="1.25.40.10:FF:000242">
    <property type="entry name" value="Pentatricopeptide repeat-containing protein"/>
    <property type="match status" value="1"/>
</dbReference>
<dbReference type="PANTHER" id="PTHR47926:SF350">
    <property type="entry name" value="(WILD MALAYSIAN BANANA) HYPOTHETICAL PROTEIN"/>
    <property type="match status" value="1"/>
</dbReference>
<keyword evidence="3" id="KW-0812">Transmembrane</keyword>
<dbReference type="InterPro" id="IPR011990">
    <property type="entry name" value="TPR-like_helical_dom_sf"/>
</dbReference>
<accession>A0AAN9XPG5</accession>
<evidence type="ECO:0000256" key="3">
    <source>
        <dbReference type="SAM" id="Phobius"/>
    </source>
</evidence>
<sequence>MNSQVSLLQVLEEGVEQRWSRKQLKQIHAQAITQGMAGFSYISCKLLAACARNDIPYAHTLFSHITFPTLFHYNALITSSPVLLRRMLRTRTRPNAATFALTVSRSSHSVSFLQQLHSLALRLGHAAHLHVATALLSAYSRHALLHPAAALFRSTPRTAAVISAMLSAYVRNKLFPHAIRLFRAHPQPTPSPSLFPNLLTACTALNFFQQGKALHSYSHHFPGGPYQLHLGTSFIQFYTRFGCVQPARNLFDKMPHKDCTAWTAMISGLATNGCHREALHLFSQMKTVGPTPNSITFVAALTACNHPHLYTKSLELFKLMTEKYSIAPSIQHCGCVVQALARSGDIEEAVRFVKSMPVEPDAGIWGCLVDACLLHGYVELGEKVGACLVELEPEHSGRYVVLSNLYASLGRWEAVLETRELMKERGVAAVSALSFIEIHQTVNKLPQLKEKGVLKGMISLPNAPPGAAVDLSGSVFHQGTRGRGKRKPYLPHEKRFLITRNAVDLSGSVFHQGTRERGKRKPYLPHERRFLITRNVPYLHLLKKDTKLLEGKFYLMMKSQDNDGWLATHGKPKGVYWRLVYCALAFNPFILCPIPLPFFFLQEIKSDEDENLPSMESLEISKKGFIKQTLSIWELRKMKILHLWLNLMILPMLLKMILSLLLF</sequence>
<reference evidence="4 5" key="1">
    <citation type="submission" date="2024-01" db="EMBL/GenBank/DDBJ databases">
        <title>The genomes of 5 underutilized Papilionoideae crops provide insights into root nodulation and disease resistanc.</title>
        <authorList>
            <person name="Jiang F."/>
        </authorList>
    </citation>
    <scope>NUCLEOTIDE SEQUENCE [LARGE SCALE GENOMIC DNA]</scope>
    <source>
        <strain evidence="4">DUOXIRENSHENG_FW03</strain>
        <tissue evidence="4">Leaves</tissue>
    </source>
</reference>
<dbReference type="EMBL" id="JAYMYS010000003">
    <property type="protein sequence ID" value="KAK7401154.1"/>
    <property type="molecule type" value="Genomic_DNA"/>
</dbReference>
<dbReference type="PROSITE" id="PS51375">
    <property type="entry name" value="PPR"/>
    <property type="match status" value="1"/>
</dbReference>
<gene>
    <name evidence="4" type="ORF">VNO78_12473</name>
</gene>
<keyword evidence="3" id="KW-0472">Membrane</keyword>
<comment type="caution">
    <text evidence="4">The sequence shown here is derived from an EMBL/GenBank/DDBJ whole genome shotgun (WGS) entry which is preliminary data.</text>
</comment>
<keyword evidence="5" id="KW-1185">Reference proteome</keyword>